<feature type="compositionally biased region" description="Pro residues" evidence="10">
    <location>
        <begin position="132"/>
        <end position="146"/>
    </location>
</feature>
<gene>
    <name evidence="9" type="primary">secD</name>
    <name evidence="14" type="ORF">BJY22_004398</name>
</gene>
<comment type="function">
    <text evidence="9">Part of the Sec protein translocase complex. Interacts with the SecYEG preprotein conducting channel. SecDF uses the proton motive force (PMF) to complete protein translocation after the ATP-dependent function of SecA.</text>
</comment>
<dbReference type="GO" id="GO:0065002">
    <property type="term" value="P:intracellular protein transmembrane transport"/>
    <property type="evidence" value="ECO:0007669"/>
    <property type="project" value="UniProtKB-UniRule"/>
</dbReference>
<dbReference type="PRINTS" id="PR00702">
    <property type="entry name" value="ACRIFLAVINRP"/>
</dbReference>
<evidence type="ECO:0000259" key="13">
    <source>
        <dbReference type="Pfam" id="PF22599"/>
    </source>
</evidence>
<dbReference type="GO" id="GO:0006605">
    <property type="term" value="P:protein targeting"/>
    <property type="evidence" value="ECO:0007669"/>
    <property type="project" value="UniProtKB-UniRule"/>
</dbReference>
<keyword evidence="8 9" id="KW-0472">Membrane</keyword>
<feature type="region of interest" description="Disordered" evidence="10">
    <location>
        <begin position="560"/>
        <end position="592"/>
    </location>
</feature>
<feature type="region of interest" description="Disordered" evidence="10">
    <location>
        <begin position="130"/>
        <end position="224"/>
    </location>
</feature>
<dbReference type="InterPro" id="IPR022646">
    <property type="entry name" value="SecD/SecF_CS"/>
</dbReference>
<comment type="similarity">
    <text evidence="9">Belongs to the SecD/SecF family. SecD subfamily.</text>
</comment>
<dbReference type="Proteomes" id="UP000555407">
    <property type="component" value="Unassembled WGS sequence"/>
</dbReference>
<comment type="subunit">
    <text evidence="9">Forms a complex with SecF. Part of the essential Sec protein translocation apparatus which comprises SecA, SecYEG and auxiliary proteins SecDF. Other proteins may also be involved.</text>
</comment>
<dbReference type="RefSeq" id="WP_337758862.1">
    <property type="nucleotide sequence ID" value="NZ_JAASRO010000001.1"/>
</dbReference>
<dbReference type="InterPro" id="IPR022813">
    <property type="entry name" value="SecD/SecF_arch_bac"/>
</dbReference>
<dbReference type="GO" id="GO:0005886">
    <property type="term" value="C:plasma membrane"/>
    <property type="evidence" value="ECO:0007669"/>
    <property type="project" value="UniProtKB-SubCell"/>
</dbReference>
<dbReference type="InterPro" id="IPR055344">
    <property type="entry name" value="SecD_SecF_C_bact"/>
</dbReference>
<dbReference type="InterPro" id="IPR048634">
    <property type="entry name" value="SecD_SecF_C"/>
</dbReference>
<dbReference type="Gene3D" id="1.20.1640.10">
    <property type="entry name" value="Multidrug efflux transporter AcrB transmembrane domain"/>
    <property type="match status" value="1"/>
</dbReference>
<feature type="compositionally biased region" description="Low complexity" evidence="10">
    <location>
        <begin position="147"/>
        <end position="158"/>
    </location>
</feature>
<comment type="caution">
    <text evidence="9">Lacks conserved residue(s) required for the propagation of feature annotation.</text>
</comment>
<keyword evidence="7 9" id="KW-0811">Translocation</keyword>
<dbReference type="HAMAP" id="MF_01463_B">
    <property type="entry name" value="SecD_B"/>
    <property type="match status" value="1"/>
</dbReference>
<feature type="transmembrane region" description="Helical" evidence="9">
    <location>
        <begin position="439"/>
        <end position="464"/>
    </location>
</feature>
<organism evidence="14 15">
    <name type="scientific">Kribbella shirazensis</name>
    <dbReference type="NCBI Taxonomy" id="1105143"/>
    <lineage>
        <taxon>Bacteria</taxon>
        <taxon>Bacillati</taxon>
        <taxon>Actinomycetota</taxon>
        <taxon>Actinomycetes</taxon>
        <taxon>Propionibacteriales</taxon>
        <taxon>Kribbellaceae</taxon>
        <taxon>Kribbella</taxon>
    </lineage>
</organism>
<dbReference type="Pfam" id="PF22599">
    <property type="entry name" value="SecDF_P1_head"/>
    <property type="match status" value="1"/>
</dbReference>
<sequence>MATTSTSRPGRSLITLLVVLVLLFGIMALTKTWKPKLGLDLRGGTTITLTASTIDSTGKVTAEQLNEAKNIISQRVNGAGVAEADITTSGANHINVAVPGATKESLVSQVGQTALLYFRVVYDAQAVAPAATPTPAPTTTPKPGTTPKPSTTAKPGTSVTPSATVKPSSAPSSTPKGRAWSSALGEATPTPTPTGTPKASTTPKPSTPAATPSTPAAGGDGLNYTPDAATQAAFATFKCGDKQVDDPNKAIFSCDRQNQYKYLLGPAILKGTDLSDASAGIPQNGLQWQVNLKFTGEGGEKFLKATTAIAQRGQGQNLFAIVLDGETISTPSVDSPIPGGEAQITGTFTEADARDLANVLKYGALPVKFDISSVETVSPQLGGDQLSAGIWAGIIGLALVVVFCFLYYRGLGLVVVLSLGAAAALTGALVILLGKAIGFTLTLAGIAGLIVAVGITADSFIIYFERLRDEVREGRSLRSSVETGWARAKHTIIAADSISLLAAIVLYVLAIGSVRGFAFTLGLTTLIDLVVVFLFTKPLVTLLAKTDFFGHGHKLSGLDPEHLGVERLPGQTKPSDRPRRTPSTRKPVGGEV</sequence>
<dbReference type="PANTHER" id="PTHR30081:SF1">
    <property type="entry name" value="PROTEIN TRANSLOCASE SUBUNIT SECD"/>
    <property type="match status" value="1"/>
</dbReference>
<feature type="compositionally biased region" description="Low complexity" evidence="10">
    <location>
        <begin position="187"/>
        <end position="217"/>
    </location>
</feature>
<comment type="subcellular location">
    <subcellularLocation>
        <location evidence="1 9">Cell membrane</location>
        <topology evidence="1 9">Multi-pass membrane protein</topology>
    </subcellularLocation>
</comment>
<feature type="compositionally biased region" description="Polar residues" evidence="10">
    <location>
        <begin position="159"/>
        <end position="175"/>
    </location>
</feature>
<evidence type="ECO:0000259" key="12">
    <source>
        <dbReference type="Pfam" id="PF21760"/>
    </source>
</evidence>
<keyword evidence="5 9" id="KW-0653">Protein transport</keyword>
<dbReference type="Pfam" id="PF07549">
    <property type="entry name" value="Sec_GG"/>
    <property type="match status" value="1"/>
</dbReference>
<dbReference type="InterPro" id="IPR054384">
    <property type="entry name" value="SecDF_P1_head"/>
</dbReference>
<keyword evidence="3 9" id="KW-1003">Cell membrane</keyword>
<reference evidence="14 15" key="1">
    <citation type="submission" date="2020-03" db="EMBL/GenBank/DDBJ databases">
        <title>Sequencing the genomes of 1000 actinobacteria strains.</title>
        <authorList>
            <person name="Klenk H.-P."/>
        </authorList>
    </citation>
    <scope>NUCLEOTIDE SEQUENCE [LARGE SCALE GENOMIC DNA]</scope>
    <source>
        <strain evidence="14 15">DSM 45490</strain>
    </source>
</reference>
<evidence type="ECO:0000256" key="2">
    <source>
        <dbReference type="ARBA" id="ARBA00022448"/>
    </source>
</evidence>
<dbReference type="InterPro" id="IPR048631">
    <property type="entry name" value="SecD_1st"/>
</dbReference>
<accession>A0A7X5VDB3</accession>
<feature type="transmembrane region" description="Helical" evidence="9">
    <location>
        <begin position="485"/>
        <end position="510"/>
    </location>
</feature>
<feature type="domain" description="Protein export membrane protein SecD/SecF C-terminal" evidence="11">
    <location>
        <begin position="368"/>
        <end position="544"/>
    </location>
</feature>
<evidence type="ECO:0000256" key="3">
    <source>
        <dbReference type="ARBA" id="ARBA00022475"/>
    </source>
</evidence>
<evidence type="ECO:0000259" key="11">
    <source>
        <dbReference type="Pfam" id="PF02355"/>
    </source>
</evidence>
<dbReference type="NCBIfam" id="TIGR01129">
    <property type="entry name" value="secD"/>
    <property type="match status" value="1"/>
</dbReference>
<dbReference type="NCBIfam" id="TIGR00916">
    <property type="entry name" value="2A0604s01"/>
    <property type="match status" value="1"/>
</dbReference>
<dbReference type="PANTHER" id="PTHR30081">
    <property type="entry name" value="PROTEIN-EXPORT MEMBRANE PROTEIN SEC"/>
    <property type="match status" value="1"/>
</dbReference>
<dbReference type="GO" id="GO:0043952">
    <property type="term" value="P:protein transport by the Sec complex"/>
    <property type="evidence" value="ECO:0007669"/>
    <property type="project" value="UniProtKB-UniRule"/>
</dbReference>
<evidence type="ECO:0000256" key="9">
    <source>
        <dbReference type="HAMAP-Rule" id="MF_01463"/>
    </source>
</evidence>
<evidence type="ECO:0000256" key="4">
    <source>
        <dbReference type="ARBA" id="ARBA00022692"/>
    </source>
</evidence>
<keyword evidence="2 9" id="KW-0813">Transport</keyword>
<dbReference type="Gene3D" id="3.30.1360.200">
    <property type="match status" value="1"/>
</dbReference>
<dbReference type="SUPFAM" id="SSF82866">
    <property type="entry name" value="Multidrug efflux transporter AcrB transmembrane domain"/>
    <property type="match status" value="1"/>
</dbReference>
<feature type="transmembrane region" description="Helical" evidence="9">
    <location>
        <begin position="388"/>
        <end position="408"/>
    </location>
</feature>
<dbReference type="EMBL" id="JAASRO010000001">
    <property type="protein sequence ID" value="NIK58681.1"/>
    <property type="molecule type" value="Genomic_DNA"/>
</dbReference>
<keyword evidence="4 9" id="KW-0812">Transmembrane</keyword>
<comment type="caution">
    <text evidence="14">The sequence shown here is derived from an EMBL/GenBank/DDBJ whole genome shotgun (WGS) entry which is preliminary data.</text>
</comment>
<dbReference type="Pfam" id="PF02355">
    <property type="entry name" value="SecD_SecF_C"/>
    <property type="match status" value="1"/>
</dbReference>
<protein>
    <recommendedName>
        <fullName evidence="9">Protein translocase subunit SecD</fullName>
    </recommendedName>
</protein>
<keyword evidence="15" id="KW-1185">Reference proteome</keyword>
<feature type="transmembrane region" description="Helical" evidence="9">
    <location>
        <begin position="413"/>
        <end position="433"/>
    </location>
</feature>
<feature type="transmembrane region" description="Helical" evidence="9">
    <location>
        <begin position="516"/>
        <end position="535"/>
    </location>
</feature>
<evidence type="ECO:0000256" key="8">
    <source>
        <dbReference type="ARBA" id="ARBA00023136"/>
    </source>
</evidence>
<feature type="domain" description="SecDF P1 head subdomain" evidence="13">
    <location>
        <begin position="257"/>
        <end position="367"/>
    </location>
</feature>
<dbReference type="InterPro" id="IPR001036">
    <property type="entry name" value="Acrflvin-R"/>
</dbReference>
<evidence type="ECO:0000313" key="14">
    <source>
        <dbReference type="EMBL" id="NIK58681.1"/>
    </source>
</evidence>
<evidence type="ECO:0000256" key="1">
    <source>
        <dbReference type="ARBA" id="ARBA00004651"/>
    </source>
</evidence>
<evidence type="ECO:0000256" key="6">
    <source>
        <dbReference type="ARBA" id="ARBA00022989"/>
    </source>
</evidence>
<proteinExistence type="inferred from homology"/>
<feature type="domain" description="Protein translocase subunit SecDF P1" evidence="12">
    <location>
        <begin position="66"/>
        <end position="121"/>
    </location>
</feature>
<evidence type="ECO:0000313" key="15">
    <source>
        <dbReference type="Proteomes" id="UP000555407"/>
    </source>
</evidence>
<evidence type="ECO:0000256" key="7">
    <source>
        <dbReference type="ARBA" id="ARBA00023010"/>
    </source>
</evidence>
<name>A0A7X5VDB3_9ACTN</name>
<dbReference type="InterPro" id="IPR005791">
    <property type="entry name" value="SecD"/>
</dbReference>
<dbReference type="Gene3D" id="3.30.70.3220">
    <property type="match status" value="1"/>
</dbReference>
<dbReference type="Pfam" id="PF21760">
    <property type="entry name" value="SecD_1st"/>
    <property type="match status" value="1"/>
</dbReference>
<evidence type="ECO:0000256" key="10">
    <source>
        <dbReference type="SAM" id="MobiDB-lite"/>
    </source>
</evidence>
<keyword evidence="6 9" id="KW-1133">Transmembrane helix</keyword>
<dbReference type="GO" id="GO:0015450">
    <property type="term" value="F:protein-transporting ATPase activity"/>
    <property type="evidence" value="ECO:0007669"/>
    <property type="project" value="InterPro"/>
</dbReference>
<dbReference type="AlphaFoldDB" id="A0A7X5VDB3"/>
<evidence type="ECO:0000256" key="5">
    <source>
        <dbReference type="ARBA" id="ARBA00022927"/>
    </source>
</evidence>